<evidence type="ECO:0000256" key="8">
    <source>
        <dbReference type="SAM" id="MobiDB-lite"/>
    </source>
</evidence>
<evidence type="ECO:0000256" key="4">
    <source>
        <dbReference type="ARBA" id="ARBA00023015"/>
    </source>
</evidence>
<feature type="region of interest" description="Disordered" evidence="8">
    <location>
        <begin position="13"/>
        <end position="129"/>
    </location>
</feature>
<dbReference type="EMBL" id="FP929131">
    <property type="protein sequence ID" value="CBX97348.1"/>
    <property type="molecule type" value="Genomic_DNA"/>
</dbReference>
<feature type="compositionally biased region" description="Basic and acidic residues" evidence="8">
    <location>
        <begin position="91"/>
        <end position="118"/>
    </location>
</feature>
<keyword evidence="4" id="KW-0805">Transcription regulation</keyword>
<feature type="compositionally biased region" description="Acidic residues" evidence="8">
    <location>
        <begin position="292"/>
        <end position="312"/>
    </location>
</feature>
<evidence type="ECO:0000256" key="6">
    <source>
        <dbReference type="ARBA" id="ARBA00023187"/>
    </source>
</evidence>
<feature type="compositionally biased region" description="Basic and acidic residues" evidence="8">
    <location>
        <begin position="206"/>
        <end position="219"/>
    </location>
</feature>
<dbReference type="GO" id="GO:0008380">
    <property type="term" value="P:RNA splicing"/>
    <property type="evidence" value="ECO:0007669"/>
    <property type="project" value="UniProtKB-KW"/>
</dbReference>
<dbReference type="PANTHER" id="PTHR12707">
    <property type="entry name" value="PINN"/>
    <property type="match status" value="1"/>
</dbReference>
<evidence type="ECO:0000256" key="7">
    <source>
        <dbReference type="ARBA" id="ARBA00023242"/>
    </source>
</evidence>
<feature type="compositionally biased region" description="Basic and acidic residues" evidence="8">
    <location>
        <begin position="34"/>
        <end position="55"/>
    </location>
</feature>
<dbReference type="InterPro" id="IPR039853">
    <property type="entry name" value="Pinin"/>
</dbReference>
<evidence type="ECO:0000259" key="9">
    <source>
        <dbReference type="Pfam" id="PF04696"/>
    </source>
</evidence>
<evidence type="ECO:0000313" key="10">
    <source>
        <dbReference type="EMBL" id="CBX97348.1"/>
    </source>
</evidence>
<keyword evidence="7" id="KW-0539">Nucleus</keyword>
<reference evidence="11" key="1">
    <citation type="journal article" date="2011" name="Nat. Commun.">
        <title>Effector diversification within compartments of the Leptosphaeria maculans genome affected by Repeat-Induced Point mutations.</title>
        <authorList>
            <person name="Rouxel T."/>
            <person name="Grandaubert J."/>
            <person name="Hane J.K."/>
            <person name="Hoede C."/>
            <person name="van de Wouw A.P."/>
            <person name="Couloux A."/>
            <person name="Dominguez V."/>
            <person name="Anthouard V."/>
            <person name="Bally P."/>
            <person name="Bourras S."/>
            <person name="Cozijnsen A.J."/>
            <person name="Ciuffetti L.M."/>
            <person name="Degrave A."/>
            <person name="Dilmaghani A."/>
            <person name="Duret L."/>
            <person name="Fudal I."/>
            <person name="Goodwin S.B."/>
            <person name="Gout L."/>
            <person name="Glaser N."/>
            <person name="Linglin J."/>
            <person name="Kema G.H.J."/>
            <person name="Lapalu N."/>
            <person name="Lawrence C.B."/>
            <person name="May K."/>
            <person name="Meyer M."/>
            <person name="Ollivier B."/>
            <person name="Poulain J."/>
            <person name="Schoch C.L."/>
            <person name="Simon A."/>
            <person name="Spatafora J.W."/>
            <person name="Stachowiak A."/>
            <person name="Turgeon B.G."/>
            <person name="Tyler B.M."/>
            <person name="Vincent D."/>
            <person name="Weissenbach J."/>
            <person name="Amselem J."/>
            <person name="Quesneville H."/>
            <person name="Oliver R.P."/>
            <person name="Wincker P."/>
            <person name="Balesdent M.-H."/>
            <person name="Howlett B.J."/>
        </authorList>
    </citation>
    <scope>NUCLEOTIDE SEQUENCE [LARGE SCALE GENOMIC DNA]</scope>
    <source>
        <strain evidence="11">JN3 / isolate v23.1.3 / race Av1-4-5-6-7-8</strain>
    </source>
</reference>
<dbReference type="HOGENOM" id="CLU_049352_2_0_1"/>
<feature type="domain" description="Pinin/SDK/MemA protein" evidence="9">
    <location>
        <begin position="64"/>
        <end position="178"/>
    </location>
</feature>
<evidence type="ECO:0000256" key="5">
    <source>
        <dbReference type="ARBA" id="ARBA00023163"/>
    </source>
</evidence>
<gene>
    <name evidence="10" type="ORF">LEMA_P104790.1</name>
</gene>
<dbReference type="PANTHER" id="PTHR12707:SF0">
    <property type="entry name" value="PININ"/>
    <property type="match status" value="1"/>
</dbReference>
<dbReference type="STRING" id="985895.E5A184"/>
<evidence type="ECO:0000313" key="11">
    <source>
        <dbReference type="Proteomes" id="UP000002668"/>
    </source>
</evidence>
<feature type="region of interest" description="Disordered" evidence="8">
    <location>
        <begin position="189"/>
        <end position="312"/>
    </location>
</feature>
<dbReference type="OrthoDB" id="330772at2759"/>
<evidence type="ECO:0000256" key="2">
    <source>
        <dbReference type="ARBA" id="ARBA00010386"/>
    </source>
</evidence>
<organism evidence="11">
    <name type="scientific">Leptosphaeria maculans (strain JN3 / isolate v23.1.3 / race Av1-4-5-6-7-8)</name>
    <name type="common">Blackleg fungus</name>
    <name type="synonym">Phoma lingam</name>
    <dbReference type="NCBI Taxonomy" id="985895"/>
    <lineage>
        <taxon>Eukaryota</taxon>
        <taxon>Fungi</taxon>
        <taxon>Dikarya</taxon>
        <taxon>Ascomycota</taxon>
        <taxon>Pezizomycotina</taxon>
        <taxon>Dothideomycetes</taxon>
        <taxon>Pleosporomycetidae</taxon>
        <taxon>Pleosporales</taxon>
        <taxon>Pleosporineae</taxon>
        <taxon>Leptosphaeriaceae</taxon>
        <taxon>Plenodomus</taxon>
        <taxon>Plenodomus lingam/Leptosphaeria maculans species complex</taxon>
    </lineage>
</organism>
<dbReference type="GeneID" id="13281186"/>
<sequence>MDGPIASAVILPDELLAPASPYSTKRRQSSVIEDTAKRPRLEADADADVQNHQEVVKPAIPVRRERGRERRLFGAALGALSQNSSTAAQKRRSEIEKRQQAQRKQEDEESEQRKAERLARRREQRWREQRRFELETMRTRHENLRSMAHFLQTETQPHLYYKPWETSPTEDDRIQDQIAEAEETIKRELEEYEARQQQANMGNRELSGEHDRAAKEYQTAKDNNVDTPQHPSITNGGTNGGACSPKDLERNDDLADKPGSEAVRHGHAAEDAHDTNIPSPEPATDHPSKDEADNDDNGEDVVEEAAEDTVIY</sequence>
<dbReference type="VEuPathDB" id="FungiDB:LEMA_P104790.1"/>
<keyword evidence="5" id="KW-0804">Transcription</keyword>
<dbReference type="Pfam" id="PF04696">
    <property type="entry name" value="Pinin_SDK_memA"/>
    <property type="match status" value="1"/>
</dbReference>
<dbReference type="AlphaFoldDB" id="E5A184"/>
<proteinExistence type="inferred from homology"/>
<evidence type="ECO:0000256" key="3">
    <source>
        <dbReference type="ARBA" id="ARBA00022664"/>
    </source>
</evidence>
<dbReference type="InterPro" id="IPR006786">
    <property type="entry name" value="Pinin_SDK_MemA"/>
</dbReference>
<dbReference type="eggNOG" id="KOG3756">
    <property type="taxonomic scope" value="Eukaryota"/>
</dbReference>
<keyword evidence="6" id="KW-0508">mRNA splicing</keyword>
<feature type="compositionally biased region" description="Basic and acidic residues" evidence="8">
    <location>
        <begin position="246"/>
        <end position="274"/>
    </location>
</feature>
<feature type="compositionally biased region" description="Polar residues" evidence="8">
    <location>
        <begin position="220"/>
        <end position="236"/>
    </location>
</feature>
<name>E5A184_LEPMJ</name>
<evidence type="ECO:0000256" key="1">
    <source>
        <dbReference type="ARBA" id="ARBA00004123"/>
    </source>
</evidence>
<feature type="compositionally biased region" description="Basic and acidic residues" evidence="8">
    <location>
        <begin position="62"/>
        <end position="72"/>
    </location>
</feature>
<protein>
    <submittedName>
        <fullName evidence="10">Similar to pinin/SDK/memA domain containing protein</fullName>
    </submittedName>
</protein>
<dbReference type="GO" id="GO:0071013">
    <property type="term" value="C:catalytic step 2 spliceosome"/>
    <property type="evidence" value="ECO:0007669"/>
    <property type="project" value="TreeGrafter"/>
</dbReference>
<keyword evidence="11" id="KW-1185">Reference proteome</keyword>
<dbReference type="GO" id="GO:0006397">
    <property type="term" value="P:mRNA processing"/>
    <property type="evidence" value="ECO:0007669"/>
    <property type="project" value="UniProtKB-KW"/>
</dbReference>
<comment type="similarity">
    <text evidence="2">Belongs to the pinin family.</text>
</comment>
<accession>E5A184</accession>
<keyword evidence="3" id="KW-0507">mRNA processing</keyword>
<comment type="subcellular location">
    <subcellularLocation>
        <location evidence="1">Nucleus</location>
    </subcellularLocation>
</comment>
<dbReference type="OMA" id="ALYYKPW"/>
<dbReference type="Proteomes" id="UP000002668">
    <property type="component" value="Genome"/>
</dbReference>
<dbReference type="InParanoid" id="E5A184"/>